<protein>
    <recommendedName>
        <fullName evidence="3">Transcriptional regulator</fullName>
    </recommendedName>
</protein>
<reference evidence="1 2" key="1">
    <citation type="submission" date="2015-12" db="EMBL/GenBank/DDBJ databases">
        <authorList>
            <person name="Tarr C.L."/>
            <person name="Gladney L.M."/>
        </authorList>
    </citation>
    <scope>NUCLEOTIDE SEQUENCE [LARGE SCALE GENOMIC DNA]</scope>
    <source>
        <strain evidence="1 2">1048-83</strain>
    </source>
</reference>
<evidence type="ECO:0008006" key="3">
    <source>
        <dbReference type="Google" id="ProtNLM"/>
    </source>
</evidence>
<dbReference type="Gene3D" id="1.10.10.2910">
    <property type="match status" value="1"/>
</dbReference>
<proteinExistence type="predicted"/>
<dbReference type="Proteomes" id="UP000075609">
    <property type="component" value="Unassembled WGS sequence"/>
</dbReference>
<accession>A0ABR5W4U9</accession>
<organism evidence="1 2">
    <name type="scientific">Vibrio cidicii</name>
    <dbReference type="NCBI Taxonomy" id="1763883"/>
    <lineage>
        <taxon>Bacteria</taxon>
        <taxon>Pseudomonadati</taxon>
        <taxon>Pseudomonadota</taxon>
        <taxon>Gammaproteobacteria</taxon>
        <taxon>Vibrionales</taxon>
        <taxon>Vibrionaceae</taxon>
        <taxon>Vibrio</taxon>
    </lineage>
</organism>
<name>A0ABR5W4U9_9VIBR</name>
<dbReference type="RefSeq" id="WP_061899356.1">
    <property type="nucleotide sequence ID" value="NZ_CAXYFA010000195.1"/>
</dbReference>
<evidence type="ECO:0000313" key="1">
    <source>
        <dbReference type="EMBL" id="KYN89856.1"/>
    </source>
</evidence>
<sequence length="81" mass="9404">MSKMINKNLKSSFETVLDYMRASMPVNLRKLCDDLGIELSYVTMDDEISGEIERRKDGGFAINVNKNHHPNRQRFTIAHVY</sequence>
<gene>
    <name evidence="1" type="ORF">ATY35_21220</name>
</gene>
<evidence type="ECO:0000313" key="2">
    <source>
        <dbReference type="Proteomes" id="UP000075609"/>
    </source>
</evidence>
<dbReference type="EMBL" id="LOBP01000086">
    <property type="protein sequence ID" value="KYN89856.1"/>
    <property type="molecule type" value="Genomic_DNA"/>
</dbReference>
<comment type="caution">
    <text evidence="1">The sequence shown here is derived from an EMBL/GenBank/DDBJ whole genome shotgun (WGS) entry which is preliminary data.</text>
</comment>
<keyword evidence="2" id="KW-1185">Reference proteome</keyword>